<accession>A0ABR9SD82</accession>
<evidence type="ECO:0000313" key="3">
    <source>
        <dbReference type="Proteomes" id="UP000715965"/>
    </source>
</evidence>
<dbReference type="PANTHER" id="PTHR43737:SF1">
    <property type="entry name" value="DUF1501 DOMAIN-CONTAINING PROTEIN"/>
    <property type="match status" value="1"/>
</dbReference>
<dbReference type="Proteomes" id="UP000715965">
    <property type="component" value="Unassembled WGS sequence"/>
</dbReference>
<dbReference type="PROSITE" id="PS51318">
    <property type="entry name" value="TAT"/>
    <property type="match status" value="1"/>
</dbReference>
<proteinExistence type="predicted"/>
<dbReference type="InterPro" id="IPR010869">
    <property type="entry name" value="DUF1501"/>
</dbReference>
<comment type="caution">
    <text evidence="2">The sequence shown here is derived from an EMBL/GenBank/DDBJ whole genome shotgun (WGS) entry which is preliminary data.</text>
</comment>
<dbReference type="Pfam" id="PF07394">
    <property type="entry name" value="DUF1501"/>
    <property type="match status" value="1"/>
</dbReference>
<protein>
    <submittedName>
        <fullName evidence="2">DUF1501 domain-containing protein</fullName>
    </submittedName>
</protein>
<keyword evidence="3" id="KW-1185">Reference proteome</keyword>
<dbReference type="PANTHER" id="PTHR43737">
    <property type="entry name" value="BLL7424 PROTEIN"/>
    <property type="match status" value="1"/>
</dbReference>
<feature type="chain" id="PRO_5047210279" evidence="1">
    <location>
        <begin position="26"/>
        <end position="394"/>
    </location>
</feature>
<gene>
    <name evidence="2" type="ORF">IM725_06995</name>
</gene>
<dbReference type="EMBL" id="JADDOJ010000020">
    <property type="protein sequence ID" value="MBE7940313.1"/>
    <property type="molecule type" value="Genomic_DNA"/>
</dbReference>
<sequence>MPDRRTLLRCAALLPLAAGSARLFAAAPATPRFLLVFQRGGCDAASVMVPHASSFYYESRPSIAIARPSADASSAVGLDADWGLHPALREPFAGLLQARQAAFVPFAGTEDLSRSHFETQDSIELGQPVGGRRDFRSGFMGRLAGVLTGRAPIAFTDALPLAFQGQAMVPNISLRSVPRPVLDARQSELVASMYRGTALSGQVAEGMALRKDVSSELQGEMEKAGRNAVSSRGFEAEARRIGRLMRERYALGFVDVGGWDTHVGQGGATGPLAQRLGELGRGLAAFADEMGPAWRDTTVVVMSEFGRTFRENGNRGTDHGHGSVMWVLGGRSLPPVAGEQTALAPGSLLQNRDWPVLNDYRAVLAGIFARQFALGPAALGTVFPGAPAPLGGLA</sequence>
<dbReference type="RefSeq" id="WP_193779858.1">
    <property type="nucleotide sequence ID" value="NZ_JADDOJ010000020.1"/>
</dbReference>
<feature type="signal peptide" evidence="1">
    <location>
        <begin position="1"/>
        <end position="25"/>
    </location>
</feature>
<evidence type="ECO:0000313" key="2">
    <source>
        <dbReference type="EMBL" id="MBE7940313.1"/>
    </source>
</evidence>
<keyword evidence="1" id="KW-0732">Signal</keyword>
<organism evidence="2 3">
    <name type="scientific">Ramlibacter aquaticus</name>
    <dbReference type="NCBI Taxonomy" id="2780094"/>
    <lineage>
        <taxon>Bacteria</taxon>
        <taxon>Pseudomonadati</taxon>
        <taxon>Pseudomonadota</taxon>
        <taxon>Betaproteobacteria</taxon>
        <taxon>Burkholderiales</taxon>
        <taxon>Comamonadaceae</taxon>
        <taxon>Ramlibacter</taxon>
    </lineage>
</organism>
<name>A0ABR9SD82_9BURK</name>
<evidence type="ECO:0000256" key="1">
    <source>
        <dbReference type="SAM" id="SignalP"/>
    </source>
</evidence>
<reference evidence="2 3" key="1">
    <citation type="submission" date="2020-10" db="EMBL/GenBank/DDBJ databases">
        <title>Draft genome of Ramlibacter aquaticus LMG 30558.</title>
        <authorList>
            <person name="Props R."/>
        </authorList>
    </citation>
    <scope>NUCLEOTIDE SEQUENCE [LARGE SCALE GENOMIC DNA]</scope>
    <source>
        <strain evidence="2 3">LMG 30558</strain>
    </source>
</reference>
<dbReference type="InterPro" id="IPR006311">
    <property type="entry name" value="TAT_signal"/>
</dbReference>